<accession>A0A3N2H604</accession>
<reference evidence="2 3" key="1">
    <citation type="submission" date="2018-11" db="EMBL/GenBank/DDBJ databases">
        <title>Sequencing the genomes of 1000 actinobacteria strains.</title>
        <authorList>
            <person name="Klenk H.-P."/>
        </authorList>
    </citation>
    <scope>NUCLEOTIDE SEQUENCE [LARGE SCALE GENOMIC DNA]</scope>
    <source>
        <strain evidence="2 3">DSM 44348</strain>
    </source>
</reference>
<name>A0A3N2H604_9PSEU</name>
<dbReference type="GO" id="GO:0043565">
    <property type="term" value="F:sequence-specific DNA binding"/>
    <property type="evidence" value="ECO:0007669"/>
    <property type="project" value="InterPro"/>
</dbReference>
<dbReference type="GeneID" id="301848038"/>
<dbReference type="Proteomes" id="UP000274843">
    <property type="component" value="Unassembled WGS sequence"/>
</dbReference>
<organism evidence="2 3">
    <name type="scientific">Amycolatopsis thermoflava</name>
    <dbReference type="NCBI Taxonomy" id="84480"/>
    <lineage>
        <taxon>Bacteria</taxon>
        <taxon>Bacillati</taxon>
        <taxon>Actinomycetota</taxon>
        <taxon>Actinomycetes</taxon>
        <taxon>Pseudonocardiales</taxon>
        <taxon>Pseudonocardiaceae</taxon>
        <taxon>Amycolatopsis</taxon>
        <taxon>Amycolatopsis methanolica group</taxon>
    </lineage>
</organism>
<protein>
    <submittedName>
        <fullName evidence="2">Transposase</fullName>
    </submittedName>
</protein>
<dbReference type="InterPro" id="IPR055247">
    <property type="entry name" value="InsJ-like_HTH"/>
</dbReference>
<dbReference type="InterPro" id="IPR010921">
    <property type="entry name" value="Trp_repressor/repl_initiator"/>
</dbReference>
<evidence type="ECO:0000313" key="2">
    <source>
        <dbReference type="EMBL" id="ROS44351.1"/>
    </source>
</evidence>
<dbReference type="Gene3D" id="1.10.10.10">
    <property type="entry name" value="Winged helix-like DNA-binding domain superfamily/Winged helix DNA-binding domain"/>
    <property type="match status" value="1"/>
</dbReference>
<dbReference type="AlphaFoldDB" id="A0A3N2H604"/>
<keyword evidence="3" id="KW-1185">Reference proteome</keyword>
<dbReference type="InterPro" id="IPR036388">
    <property type="entry name" value="WH-like_DNA-bd_sf"/>
</dbReference>
<sequence length="115" mass="12652">MSRSQKPSRQVQVEEQIQVVLAVLKGELSLAEAARRHGVSSATVGNWRDRFVDAGKAGMDRSLPGLDGGHSQTERRLRTECKELKLALAEATVQLRIWQKGSEYIDAAPSPTSRP</sequence>
<dbReference type="SUPFAM" id="SSF48295">
    <property type="entry name" value="TrpR-like"/>
    <property type="match status" value="1"/>
</dbReference>
<evidence type="ECO:0000259" key="1">
    <source>
        <dbReference type="Pfam" id="PF13518"/>
    </source>
</evidence>
<evidence type="ECO:0000313" key="3">
    <source>
        <dbReference type="Proteomes" id="UP000274843"/>
    </source>
</evidence>
<feature type="domain" description="Insertion element IS150 protein InsJ-like helix-turn-helix" evidence="1">
    <location>
        <begin position="16"/>
        <end position="59"/>
    </location>
</feature>
<dbReference type="EMBL" id="RKHY01000001">
    <property type="protein sequence ID" value="ROS44351.1"/>
    <property type="molecule type" value="Genomic_DNA"/>
</dbReference>
<proteinExistence type="predicted"/>
<dbReference type="Pfam" id="PF13518">
    <property type="entry name" value="HTH_28"/>
    <property type="match status" value="1"/>
</dbReference>
<comment type="caution">
    <text evidence="2">The sequence shown here is derived from an EMBL/GenBank/DDBJ whole genome shotgun (WGS) entry which is preliminary data.</text>
</comment>
<gene>
    <name evidence="2" type="ORF">EDD35_6790</name>
</gene>
<dbReference type="RefSeq" id="WP_123686334.1">
    <property type="nucleotide sequence ID" value="NZ_RKHY01000001.1"/>
</dbReference>